<keyword evidence="1" id="KW-0472">Membrane</keyword>
<evidence type="ECO:0000256" key="1">
    <source>
        <dbReference type="SAM" id="Phobius"/>
    </source>
</evidence>
<dbReference type="Proteomes" id="UP000292957">
    <property type="component" value="Unassembled WGS sequence"/>
</dbReference>
<keyword evidence="1" id="KW-1133">Transmembrane helix</keyword>
<accession>A0A4Q9M4P9</accession>
<organism evidence="2">
    <name type="scientific">Dichomitus squalens</name>
    <dbReference type="NCBI Taxonomy" id="114155"/>
    <lineage>
        <taxon>Eukaryota</taxon>
        <taxon>Fungi</taxon>
        <taxon>Dikarya</taxon>
        <taxon>Basidiomycota</taxon>
        <taxon>Agaricomycotina</taxon>
        <taxon>Agaricomycetes</taxon>
        <taxon>Polyporales</taxon>
        <taxon>Polyporaceae</taxon>
        <taxon>Dichomitus</taxon>
    </lineage>
</organism>
<gene>
    <name evidence="2" type="ORF">BD311DRAFT_771420</name>
</gene>
<reference evidence="2" key="1">
    <citation type="submission" date="2019-01" db="EMBL/GenBank/DDBJ databases">
        <title>Draft genome sequences of three monokaryotic isolates of the white-rot basidiomycete fungus Dichomitus squalens.</title>
        <authorList>
            <consortium name="DOE Joint Genome Institute"/>
            <person name="Lopez S.C."/>
            <person name="Andreopoulos B."/>
            <person name="Pangilinan J."/>
            <person name="Lipzen A."/>
            <person name="Riley R."/>
            <person name="Ahrendt S."/>
            <person name="Ng V."/>
            <person name="Barry K."/>
            <person name="Daum C."/>
            <person name="Grigoriev I.V."/>
            <person name="Hilden K.S."/>
            <person name="Makela M.R."/>
            <person name="de Vries R.P."/>
        </authorList>
    </citation>
    <scope>NUCLEOTIDE SEQUENCE [LARGE SCALE GENOMIC DNA]</scope>
    <source>
        <strain evidence="2">OM18370.1</strain>
    </source>
</reference>
<keyword evidence="1" id="KW-0812">Transmembrane</keyword>
<dbReference type="EMBL" id="ML143570">
    <property type="protein sequence ID" value="TBU21880.1"/>
    <property type="molecule type" value="Genomic_DNA"/>
</dbReference>
<protein>
    <recommendedName>
        <fullName evidence="3">Transmembrane protein</fullName>
    </recommendedName>
</protein>
<dbReference type="AlphaFoldDB" id="A0A4Q9M4P9"/>
<evidence type="ECO:0000313" key="2">
    <source>
        <dbReference type="EMBL" id="TBU21880.1"/>
    </source>
</evidence>
<feature type="transmembrane region" description="Helical" evidence="1">
    <location>
        <begin position="21"/>
        <end position="43"/>
    </location>
</feature>
<name>A0A4Q9M4P9_9APHY</name>
<sequence>MGRVKSRLRERRETRVRHCMLYIPSLVFVCFPLFNVPLPGLVLQPHADEHCRERFLTSRASKTVSSRTKASPIRRPSLSLFCYCEFQVDYLHPCGLSASPLTRFFWLR</sequence>
<evidence type="ECO:0008006" key="3">
    <source>
        <dbReference type="Google" id="ProtNLM"/>
    </source>
</evidence>
<proteinExistence type="predicted"/>